<reference evidence="7" key="1">
    <citation type="journal article" date="2019" name="Int. J. Syst. Evol. Microbiol.">
        <title>The Global Catalogue of Microorganisms (GCM) 10K type strain sequencing project: providing services to taxonomists for standard genome sequencing and annotation.</title>
        <authorList>
            <consortium name="The Broad Institute Genomics Platform"/>
            <consortium name="The Broad Institute Genome Sequencing Center for Infectious Disease"/>
            <person name="Wu L."/>
            <person name="Ma J."/>
        </authorList>
    </citation>
    <scope>NUCLEOTIDE SEQUENCE [LARGE SCALE GENOMIC DNA]</scope>
    <source>
        <strain evidence="7">CCM 8937</strain>
    </source>
</reference>
<dbReference type="CDD" id="cd01189">
    <property type="entry name" value="INT_ICEBs1_C_like"/>
    <property type="match status" value="1"/>
</dbReference>
<dbReference type="InterPro" id="IPR004107">
    <property type="entry name" value="Integrase_SAM-like_N"/>
</dbReference>
<dbReference type="InterPro" id="IPR002104">
    <property type="entry name" value="Integrase_catalytic"/>
</dbReference>
<dbReference type="InterPro" id="IPR050090">
    <property type="entry name" value="Tyrosine_recombinase_XerCD"/>
</dbReference>
<accession>A0ABW4BMI5</accession>
<evidence type="ECO:0000256" key="1">
    <source>
        <dbReference type="ARBA" id="ARBA00008857"/>
    </source>
</evidence>
<dbReference type="InterPro" id="IPR011010">
    <property type="entry name" value="DNA_brk_join_enz"/>
</dbReference>
<dbReference type="SUPFAM" id="SSF56349">
    <property type="entry name" value="DNA breaking-rejoining enzymes"/>
    <property type="match status" value="1"/>
</dbReference>
<dbReference type="EMBL" id="JBHTOH010000024">
    <property type="protein sequence ID" value="MFD1410725.1"/>
    <property type="molecule type" value="Genomic_DNA"/>
</dbReference>
<keyword evidence="3" id="KW-0238">DNA-binding</keyword>
<evidence type="ECO:0000313" key="7">
    <source>
        <dbReference type="Proteomes" id="UP001597191"/>
    </source>
</evidence>
<dbReference type="Proteomes" id="UP001597191">
    <property type="component" value="Unassembled WGS sequence"/>
</dbReference>
<proteinExistence type="inferred from homology"/>
<evidence type="ECO:0000259" key="5">
    <source>
        <dbReference type="PROSITE" id="PS51898"/>
    </source>
</evidence>
<dbReference type="Gene3D" id="1.10.443.10">
    <property type="entry name" value="Intergrase catalytic core"/>
    <property type="match status" value="1"/>
</dbReference>
<keyword evidence="2" id="KW-0229">DNA integration</keyword>
<dbReference type="Pfam" id="PF14659">
    <property type="entry name" value="Phage_int_SAM_3"/>
    <property type="match status" value="1"/>
</dbReference>
<gene>
    <name evidence="6" type="ORF">ACFQ4R_03730</name>
</gene>
<sequence length="380" mass="44568">MAVFSTYMNKRDNQKYWQVSAYLGMDRLTGKEVKVRKKGFLRKNAAKAYLNEQATIFETNGTLRRTKYTFEEVYQMWLKTYKFTVKESSYVKLLGKFRVHILPIFGDKLIQRITTAEIQDFTNELSKELFSFKEYTYNISRILDFAVKREFISKNPAVNIIMPRGQQKQTHRKNKFYTKKQQQALLKDAQKNEPLLIYAFFQLMATTGCREGELLGLFWEDIDFDRSIIRIRRTLTRGEQRRLYLGEPKTKNSWRVVELTSKTATILKSWQKQQVDFFDSGITVKKSEQLIFSNSKNEFTELTHPRLWLMRINKRAGLPELSPHALRHTFASILVNNGVDPHTISKMLGHASVSTTLDIYSDIFQETQMEASRIVEENLG</sequence>
<dbReference type="Pfam" id="PF00589">
    <property type="entry name" value="Phage_integrase"/>
    <property type="match status" value="1"/>
</dbReference>
<dbReference type="PANTHER" id="PTHR30349">
    <property type="entry name" value="PHAGE INTEGRASE-RELATED"/>
    <property type="match status" value="1"/>
</dbReference>
<comment type="similarity">
    <text evidence="1">Belongs to the 'phage' integrase family.</text>
</comment>
<name>A0ABW4BMI5_9LACO</name>
<comment type="caution">
    <text evidence="6">The sequence shown here is derived from an EMBL/GenBank/DDBJ whole genome shotgun (WGS) entry which is preliminary data.</text>
</comment>
<evidence type="ECO:0000313" key="6">
    <source>
        <dbReference type="EMBL" id="MFD1410725.1"/>
    </source>
</evidence>
<protein>
    <submittedName>
        <fullName evidence="6">Tyrosine-type recombinase/integrase</fullName>
    </submittedName>
</protein>
<evidence type="ECO:0000256" key="4">
    <source>
        <dbReference type="ARBA" id="ARBA00023172"/>
    </source>
</evidence>
<keyword evidence="4" id="KW-0233">DNA recombination</keyword>
<feature type="domain" description="Tyr recombinase" evidence="5">
    <location>
        <begin position="172"/>
        <end position="373"/>
    </location>
</feature>
<dbReference type="InterPro" id="IPR010998">
    <property type="entry name" value="Integrase_recombinase_N"/>
</dbReference>
<dbReference type="PROSITE" id="PS51898">
    <property type="entry name" value="TYR_RECOMBINASE"/>
    <property type="match status" value="1"/>
</dbReference>
<dbReference type="PANTHER" id="PTHR30349:SF41">
    <property type="entry name" value="INTEGRASE_RECOMBINASE PROTEIN MJ0367-RELATED"/>
    <property type="match status" value="1"/>
</dbReference>
<dbReference type="RefSeq" id="WP_125650361.1">
    <property type="nucleotide sequence ID" value="NZ_JBHTOH010000024.1"/>
</dbReference>
<organism evidence="6 7">
    <name type="scientific">Lapidilactobacillus gannanensis</name>
    <dbReference type="NCBI Taxonomy" id="2486002"/>
    <lineage>
        <taxon>Bacteria</taxon>
        <taxon>Bacillati</taxon>
        <taxon>Bacillota</taxon>
        <taxon>Bacilli</taxon>
        <taxon>Lactobacillales</taxon>
        <taxon>Lactobacillaceae</taxon>
        <taxon>Lapidilactobacillus</taxon>
    </lineage>
</organism>
<dbReference type="InterPro" id="IPR013762">
    <property type="entry name" value="Integrase-like_cat_sf"/>
</dbReference>
<evidence type="ECO:0000256" key="2">
    <source>
        <dbReference type="ARBA" id="ARBA00022908"/>
    </source>
</evidence>
<dbReference type="Gene3D" id="1.10.150.130">
    <property type="match status" value="1"/>
</dbReference>
<evidence type="ECO:0000256" key="3">
    <source>
        <dbReference type="ARBA" id="ARBA00023125"/>
    </source>
</evidence>
<keyword evidence="7" id="KW-1185">Reference proteome</keyword>